<proteinExistence type="predicted"/>
<organism evidence="1 2">
    <name type="scientific">Steinernema carpocapsae</name>
    <name type="common">Entomopathogenic nematode</name>
    <dbReference type="NCBI Taxonomy" id="34508"/>
    <lineage>
        <taxon>Eukaryota</taxon>
        <taxon>Metazoa</taxon>
        <taxon>Ecdysozoa</taxon>
        <taxon>Nematoda</taxon>
        <taxon>Chromadorea</taxon>
        <taxon>Rhabditida</taxon>
        <taxon>Tylenchina</taxon>
        <taxon>Panagrolaimomorpha</taxon>
        <taxon>Strongyloidoidea</taxon>
        <taxon>Steinernematidae</taxon>
        <taxon>Steinernema</taxon>
    </lineage>
</organism>
<evidence type="ECO:0000313" key="1">
    <source>
        <dbReference type="EMBL" id="TKR77172.1"/>
    </source>
</evidence>
<evidence type="ECO:0000313" key="2">
    <source>
        <dbReference type="Proteomes" id="UP000298663"/>
    </source>
</evidence>
<gene>
    <name evidence="1" type="ORF">L596_018192</name>
</gene>
<comment type="caution">
    <text evidence="1">The sequence shown here is derived from an EMBL/GenBank/DDBJ whole genome shotgun (WGS) entry which is preliminary data.</text>
</comment>
<sequence>MLLLPLILNPHYDVAYMHPKEHNESDVYYFWRNSLGHLVNYPTYRSVYQPKLLFFLCKQSYPCCGLLPSSILSGR</sequence>
<dbReference type="Proteomes" id="UP000298663">
    <property type="component" value="Unassembled WGS sequence"/>
</dbReference>
<dbReference type="AlphaFoldDB" id="A0A4U5N4M7"/>
<name>A0A4U5N4M7_STECR</name>
<accession>A0A4U5N4M7</accession>
<keyword evidence="2" id="KW-1185">Reference proteome</keyword>
<protein>
    <submittedName>
        <fullName evidence="1">Uncharacterized protein</fullName>
    </submittedName>
</protein>
<dbReference type="EMBL" id="AZBU02000005">
    <property type="protein sequence ID" value="TKR77172.1"/>
    <property type="molecule type" value="Genomic_DNA"/>
</dbReference>
<reference evidence="1 2" key="1">
    <citation type="journal article" date="2015" name="Genome Biol.">
        <title>Comparative genomics of Steinernema reveals deeply conserved gene regulatory networks.</title>
        <authorList>
            <person name="Dillman A.R."/>
            <person name="Macchietto M."/>
            <person name="Porter C.F."/>
            <person name="Rogers A."/>
            <person name="Williams B."/>
            <person name="Antoshechkin I."/>
            <person name="Lee M.M."/>
            <person name="Goodwin Z."/>
            <person name="Lu X."/>
            <person name="Lewis E.E."/>
            <person name="Goodrich-Blair H."/>
            <person name="Stock S.P."/>
            <person name="Adams B.J."/>
            <person name="Sternberg P.W."/>
            <person name="Mortazavi A."/>
        </authorList>
    </citation>
    <scope>NUCLEOTIDE SEQUENCE [LARGE SCALE GENOMIC DNA]</scope>
    <source>
        <strain evidence="1 2">ALL</strain>
    </source>
</reference>
<reference evidence="1 2" key="2">
    <citation type="journal article" date="2019" name="G3 (Bethesda)">
        <title>Hybrid Assembly of the Genome of the Entomopathogenic Nematode Steinernema carpocapsae Identifies the X-Chromosome.</title>
        <authorList>
            <person name="Serra L."/>
            <person name="Macchietto M."/>
            <person name="Macias-Munoz A."/>
            <person name="McGill C.J."/>
            <person name="Rodriguez I.M."/>
            <person name="Rodriguez B."/>
            <person name="Murad R."/>
            <person name="Mortazavi A."/>
        </authorList>
    </citation>
    <scope>NUCLEOTIDE SEQUENCE [LARGE SCALE GENOMIC DNA]</scope>
    <source>
        <strain evidence="1 2">ALL</strain>
    </source>
</reference>